<evidence type="ECO:0000313" key="3">
    <source>
        <dbReference type="Proteomes" id="UP001583177"/>
    </source>
</evidence>
<dbReference type="InterPro" id="IPR046676">
    <property type="entry name" value="DUF6546"/>
</dbReference>
<dbReference type="EMBL" id="JAWRVE010000155">
    <property type="protein sequence ID" value="KAL1852834.1"/>
    <property type="molecule type" value="Genomic_DNA"/>
</dbReference>
<feature type="domain" description="DUF6546" evidence="1">
    <location>
        <begin position="302"/>
        <end position="503"/>
    </location>
</feature>
<keyword evidence="3" id="KW-1185">Reference proteome</keyword>
<accession>A0ABR3W4C3</accession>
<gene>
    <name evidence="2" type="ORF">Daus18300_011997</name>
</gene>
<organism evidence="2 3">
    <name type="scientific">Diaporthe australafricana</name>
    <dbReference type="NCBI Taxonomy" id="127596"/>
    <lineage>
        <taxon>Eukaryota</taxon>
        <taxon>Fungi</taxon>
        <taxon>Dikarya</taxon>
        <taxon>Ascomycota</taxon>
        <taxon>Pezizomycotina</taxon>
        <taxon>Sordariomycetes</taxon>
        <taxon>Sordariomycetidae</taxon>
        <taxon>Diaporthales</taxon>
        <taxon>Diaporthaceae</taxon>
        <taxon>Diaporthe</taxon>
    </lineage>
</organism>
<protein>
    <recommendedName>
        <fullName evidence="1">DUF6546 domain-containing protein</fullName>
    </recommendedName>
</protein>
<reference evidence="2 3" key="1">
    <citation type="journal article" date="2024" name="IMA Fungus">
        <title>IMA Genome - F19 : A genome assembly and annotation guide to empower mycologists, including annotated draft genome sequences of Ceratocystis pirilliformis, Diaporthe australafricana, Fusarium ophioides, Paecilomyces lecythidis, and Sporothrix stenoceras.</title>
        <authorList>
            <person name="Aylward J."/>
            <person name="Wilson A.M."/>
            <person name="Visagie C.M."/>
            <person name="Spraker J."/>
            <person name="Barnes I."/>
            <person name="Buitendag C."/>
            <person name="Ceriani C."/>
            <person name="Del Mar Angel L."/>
            <person name="du Plessis D."/>
            <person name="Fuchs T."/>
            <person name="Gasser K."/>
            <person name="Kramer D."/>
            <person name="Li W."/>
            <person name="Munsamy K."/>
            <person name="Piso A."/>
            <person name="Price J.L."/>
            <person name="Sonnekus B."/>
            <person name="Thomas C."/>
            <person name="van der Nest A."/>
            <person name="van Dijk A."/>
            <person name="van Heerden A."/>
            <person name="van Vuuren N."/>
            <person name="Yilmaz N."/>
            <person name="Duong T.A."/>
            <person name="van der Merwe N.A."/>
            <person name="Wingfield M.J."/>
            <person name="Wingfield B.D."/>
        </authorList>
    </citation>
    <scope>NUCLEOTIDE SEQUENCE [LARGE SCALE GENOMIC DNA]</scope>
    <source>
        <strain evidence="2 3">CMW 18300</strain>
    </source>
</reference>
<comment type="caution">
    <text evidence="2">The sequence shown here is derived from an EMBL/GenBank/DDBJ whole genome shotgun (WGS) entry which is preliminary data.</text>
</comment>
<evidence type="ECO:0000259" key="1">
    <source>
        <dbReference type="Pfam" id="PF20183"/>
    </source>
</evidence>
<sequence length="526" mass="61040">MAASTTKTLSRGWNCLPSEVQDMVLERCTWQTHSEARLLAGTNQLAALTTVCRDWKDFFEGKLFQRLTLKTEADIQTLAQLVQGRRRAHVKWIWLRIELPMYDCQQCHRLETRDDIQIQKATFTNCVWNLFDVLSTWKIKDVRNDGLTLELSAHSPSDAHHFNKDLRFRLHDTAWDRWDDRPVLAHNDPFHGWQYGKQVKTIPRDAKYRLFGSGLRFDYNLPSVRRLHMRLPKVSVVASLVIRRQFPRAIAARKALCPIFNSLTRLSGFLYEPWRGPTSVYQKSHDWHHAFLAREALKARRKTLKKVSIFESHDEVFNRGRSRIDTSQHRDVGSSSRGLARTSHHLEELHVANNIDAYEFFYAFQPRALPEQKIWMAWKNLKNLSLTTQHLAPGHTGLIILMAAEAAKTMPQLQIMELWNYSRSRDIPVACIFRFRRWETGASVELVCTWPAGFKITAETKAAWGRVASAHRPLPLQWKESCWGAGVIDGEYSVLSQLELVGHMLNPVSLRQIAREDQRRREGKAF</sequence>
<dbReference type="Proteomes" id="UP001583177">
    <property type="component" value="Unassembled WGS sequence"/>
</dbReference>
<evidence type="ECO:0000313" key="2">
    <source>
        <dbReference type="EMBL" id="KAL1852834.1"/>
    </source>
</evidence>
<dbReference type="Pfam" id="PF20183">
    <property type="entry name" value="DUF6546"/>
    <property type="match status" value="1"/>
</dbReference>
<proteinExistence type="predicted"/>
<name>A0ABR3W4C3_9PEZI</name>